<name>A0ABY6LXI0_9FLAO</name>
<dbReference type="EMBL" id="CP081495">
    <property type="protein sequence ID" value="UYW01001.1"/>
    <property type="molecule type" value="Genomic_DNA"/>
</dbReference>
<accession>A0ABY6LXI0</accession>
<dbReference type="Proteomes" id="UP001163328">
    <property type="component" value="Chromosome"/>
</dbReference>
<evidence type="ECO:0000313" key="1">
    <source>
        <dbReference type="EMBL" id="UYW01001.1"/>
    </source>
</evidence>
<organism evidence="1 2">
    <name type="scientific">Flavobacterium agricola</name>
    <dbReference type="NCBI Taxonomy" id="2870839"/>
    <lineage>
        <taxon>Bacteria</taxon>
        <taxon>Pseudomonadati</taxon>
        <taxon>Bacteroidota</taxon>
        <taxon>Flavobacteriia</taxon>
        <taxon>Flavobacteriales</taxon>
        <taxon>Flavobacteriaceae</taxon>
        <taxon>Flavobacterium</taxon>
    </lineage>
</organism>
<dbReference type="RefSeq" id="WP_264433316.1">
    <property type="nucleotide sequence ID" value="NZ_CP081495.1"/>
</dbReference>
<evidence type="ECO:0000313" key="2">
    <source>
        <dbReference type="Proteomes" id="UP001163328"/>
    </source>
</evidence>
<sequence length="134" mass="15543">MKKSEVPQDQSSLQNSDIKELYYAVDEDGSYTTELSSGWEPKTVVQTQTLAVISERIAFANDQVKQGKASPIVYFMEKSRMDWATLADYMEMWTWRVKRHQKPSVFNKLSTKTKQKYADVFQISLNDLLNFKGE</sequence>
<gene>
    <name evidence="1" type="ORF">K5I29_10950</name>
</gene>
<keyword evidence="2" id="KW-1185">Reference proteome</keyword>
<proteinExistence type="predicted"/>
<reference evidence="1" key="1">
    <citation type="submission" date="2021-08" db="EMBL/GenBank/DDBJ databases">
        <title>Flavobacterium sp. strain CC-SYL302.</title>
        <authorList>
            <person name="Lin S.-Y."/>
            <person name="Lee T.-H."/>
            <person name="Young C.-C."/>
        </authorList>
    </citation>
    <scope>NUCLEOTIDE SEQUENCE</scope>
    <source>
        <strain evidence="1">CC-SYL302</strain>
    </source>
</reference>
<protein>
    <submittedName>
        <fullName evidence="1">Uncharacterized protein</fullName>
    </submittedName>
</protein>